<comment type="caution">
    <text evidence="2">The sequence shown here is derived from an EMBL/GenBank/DDBJ whole genome shotgun (WGS) entry which is preliminary data.</text>
</comment>
<dbReference type="InterPro" id="IPR011051">
    <property type="entry name" value="RmlC_Cupin_sf"/>
</dbReference>
<proteinExistence type="predicted"/>
<reference evidence="2 3" key="1">
    <citation type="submission" date="2018-06" db="EMBL/GenBank/DDBJ databases">
        <title>Genomic Encyclopedia of Type Strains, Phase IV (KMG-IV): sequencing the most valuable type-strain genomes for metagenomic binning, comparative biology and taxonomic classification.</title>
        <authorList>
            <person name="Goeker M."/>
        </authorList>
    </citation>
    <scope>NUCLEOTIDE SEQUENCE [LARGE SCALE GENOMIC DNA]</scope>
    <source>
        <strain evidence="2 3">DSM 22112</strain>
    </source>
</reference>
<dbReference type="Proteomes" id="UP000253490">
    <property type="component" value="Unassembled WGS sequence"/>
</dbReference>
<evidence type="ECO:0000313" key="3">
    <source>
        <dbReference type="Proteomes" id="UP000253490"/>
    </source>
</evidence>
<evidence type="ECO:0000313" key="2">
    <source>
        <dbReference type="EMBL" id="RBP65991.1"/>
    </source>
</evidence>
<gene>
    <name evidence="2" type="ORF">DES36_106102</name>
</gene>
<dbReference type="PANTHER" id="PTHR43346:SF1">
    <property type="entry name" value="QUERCETIN 2,3-DIOXYGENASE-RELATED"/>
    <property type="match status" value="1"/>
</dbReference>
<sequence>MHCCTKLPYDFWYYGLNNSYYINQYPYQYPYYTAPVYYQSYYPQNPNQFPSHSDPNNSRYRLRDYGPEPYVVNIEEITEQNDNFRLALWTGEHFQATLMSIGVGEDIGLELHEDTDQFFRIEQGQGIVRMGDTPDNLDFQAYVYEDYAIFVPAGKWHNLINTGNVPIKLYSIYAPPHHPHGTIHRTKKDAQ</sequence>
<dbReference type="InterPro" id="IPR013096">
    <property type="entry name" value="Cupin_2"/>
</dbReference>
<dbReference type="SUPFAM" id="SSF51182">
    <property type="entry name" value="RmlC-like cupins"/>
    <property type="match status" value="1"/>
</dbReference>
<dbReference type="PANTHER" id="PTHR43346">
    <property type="entry name" value="LIGAND BINDING DOMAIN PROTEIN, PUTATIVE (AFU_ORTHOLOGUE AFUA_6G14370)-RELATED"/>
    <property type="match status" value="1"/>
</dbReference>
<keyword evidence="2" id="KW-0413">Isomerase</keyword>
<dbReference type="RefSeq" id="WP_187387061.1">
    <property type="nucleotide sequence ID" value="NZ_QNRX01000006.1"/>
</dbReference>
<protein>
    <submittedName>
        <fullName evidence="2">Mannose-6-phosphate isomerase-like protein (Cupin superfamily)</fullName>
    </submittedName>
</protein>
<name>A0A366I9G9_9FIRM</name>
<feature type="domain" description="Cupin type-2" evidence="1">
    <location>
        <begin position="98"/>
        <end position="173"/>
    </location>
</feature>
<dbReference type="EMBL" id="QNRX01000006">
    <property type="protein sequence ID" value="RBP65991.1"/>
    <property type="molecule type" value="Genomic_DNA"/>
</dbReference>
<keyword evidence="3" id="KW-1185">Reference proteome</keyword>
<dbReference type="InterPro" id="IPR052538">
    <property type="entry name" value="Flavonoid_dioxygenase-like"/>
</dbReference>
<dbReference type="Pfam" id="PF07883">
    <property type="entry name" value="Cupin_2"/>
    <property type="match status" value="1"/>
</dbReference>
<dbReference type="InterPro" id="IPR014710">
    <property type="entry name" value="RmlC-like_jellyroll"/>
</dbReference>
<organism evidence="2 3">
    <name type="scientific">Alkalibaculum bacchi</name>
    <dbReference type="NCBI Taxonomy" id="645887"/>
    <lineage>
        <taxon>Bacteria</taxon>
        <taxon>Bacillati</taxon>
        <taxon>Bacillota</taxon>
        <taxon>Clostridia</taxon>
        <taxon>Eubacteriales</taxon>
        <taxon>Eubacteriaceae</taxon>
        <taxon>Alkalibaculum</taxon>
    </lineage>
</organism>
<dbReference type="AlphaFoldDB" id="A0A366I9G9"/>
<dbReference type="GO" id="GO:0016853">
    <property type="term" value="F:isomerase activity"/>
    <property type="evidence" value="ECO:0007669"/>
    <property type="project" value="UniProtKB-KW"/>
</dbReference>
<dbReference type="CDD" id="cd02223">
    <property type="entry name" value="cupin_Bh2720-like"/>
    <property type="match status" value="1"/>
</dbReference>
<accession>A0A366I9G9</accession>
<dbReference type="Gene3D" id="2.60.120.10">
    <property type="entry name" value="Jelly Rolls"/>
    <property type="match status" value="1"/>
</dbReference>
<evidence type="ECO:0000259" key="1">
    <source>
        <dbReference type="Pfam" id="PF07883"/>
    </source>
</evidence>